<protein>
    <submittedName>
        <fullName evidence="2">Uncharacterized protein</fullName>
    </submittedName>
</protein>
<dbReference type="AlphaFoldDB" id="A0A423Y2A0"/>
<organism evidence="2 3">
    <name type="scientific">Cronobacter malonaticus</name>
    <dbReference type="NCBI Taxonomy" id="413503"/>
    <lineage>
        <taxon>Bacteria</taxon>
        <taxon>Pseudomonadati</taxon>
        <taxon>Pseudomonadota</taxon>
        <taxon>Gammaproteobacteria</taxon>
        <taxon>Enterobacterales</taxon>
        <taxon>Enterobacteriaceae</taxon>
        <taxon>Cronobacter</taxon>
    </lineage>
</organism>
<dbReference type="EMBL" id="PQJL01000003">
    <property type="protein sequence ID" value="ROW63686.1"/>
    <property type="molecule type" value="Genomic_DNA"/>
</dbReference>
<accession>A0A423Y2A0</accession>
<evidence type="ECO:0000256" key="1">
    <source>
        <dbReference type="SAM" id="MobiDB-lite"/>
    </source>
</evidence>
<proteinExistence type="predicted"/>
<evidence type="ECO:0000313" key="3">
    <source>
        <dbReference type="Proteomes" id="UP000285793"/>
    </source>
</evidence>
<reference evidence="2 3" key="1">
    <citation type="journal article" date="2018" name="Front. Microbiol.">
        <title>An Investigation of an Acute Gastroenteritis Outbreak: Cronobacter sakazakii, a Potential Cause of Food-Borne Illness.</title>
        <authorList>
            <person name="Yong W."/>
            <person name="Guo B."/>
            <person name="Shi X."/>
            <person name="Cheng T."/>
            <person name="Chen M."/>
            <person name="Jiang X."/>
            <person name="Ye Y."/>
            <person name="Wang J."/>
            <person name="Xie G."/>
            <person name="Ding J."/>
        </authorList>
    </citation>
    <scope>NUCLEOTIDE SEQUENCE [LARGE SCALE GENOMIC DNA]</scope>
    <source>
        <strain evidence="2 3">S1</strain>
    </source>
</reference>
<name>A0A423Y2A0_9ENTR</name>
<comment type="caution">
    <text evidence="2">The sequence shown here is derived from an EMBL/GenBank/DDBJ whole genome shotgun (WGS) entry which is preliminary data.</text>
</comment>
<evidence type="ECO:0000313" key="2">
    <source>
        <dbReference type="EMBL" id="ROW63686.1"/>
    </source>
</evidence>
<dbReference type="Proteomes" id="UP000285793">
    <property type="component" value="Unassembled WGS sequence"/>
</dbReference>
<feature type="region of interest" description="Disordered" evidence="1">
    <location>
        <begin position="332"/>
        <end position="360"/>
    </location>
</feature>
<gene>
    <name evidence="2" type="ORF">C3E80_04030</name>
</gene>
<sequence length="360" mass="40635">MPRDIIIDSVNVDSKCWVVRSGVRYRYAAEFYDGGFVATGHLDNYDLAHDLFDNNLDYANLAEHIPELDSLVTRNIRTQIENFILDMKVGDVVFTMDGRSIIPGVIKSEPYLSLDAISQNDRFCVRRTVEWGQPINRASIPITIQKSFNAYQAIFSLGNNSKEIFHWLLSFFIWEGSYYGSLRVEQPHAIKHHSLKQLSELIDRIQVLSLLIGEHVDNNLDTEFNLTFDELQRAMERFSESGELNLTVQQMLMSPGDLWLKFTSQSRAAGIAFFCALLAVSSPAASLTFVDQEYNDNIAVISEIVNANRDTIFEGIDVAGVKRQLILDAGDQNSEFVASEPTKNPDEEFPEDGEPRHVGG</sequence>